<evidence type="ECO:0000256" key="1">
    <source>
        <dbReference type="ARBA" id="ARBA00004651"/>
    </source>
</evidence>
<protein>
    <submittedName>
        <fullName evidence="8">ABC-2 type transport system permease protein</fullName>
    </submittedName>
</protein>
<feature type="transmembrane region" description="Helical" evidence="6">
    <location>
        <begin position="22"/>
        <end position="42"/>
    </location>
</feature>
<dbReference type="InterPro" id="IPR051449">
    <property type="entry name" value="ABC-2_transporter_component"/>
</dbReference>
<dbReference type="EMBL" id="FWXH01000003">
    <property type="protein sequence ID" value="SMC22114.1"/>
    <property type="molecule type" value="Genomic_DNA"/>
</dbReference>
<keyword evidence="4 6" id="KW-1133">Transmembrane helix</keyword>
<feature type="transmembrane region" description="Helical" evidence="6">
    <location>
        <begin position="203"/>
        <end position="229"/>
    </location>
</feature>
<keyword evidence="9" id="KW-1185">Reference proteome</keyword>
<evidence type="ECO:0000256" key="2">
    <source>
        <dbReference type="ARBA" id="ARBA00022475"/>
    </source>
</evidence>
<dbReference type="Proteomes" id="UP000192468">
    <property type="component" value="Unassembled WGS sequence"/>
</dbReference>
<evidence type="ECO:0000313" key="9">
    <source>
        <dbReference type="Proteomes" id="UP000192468"/>
    </source>
</evidence>
<evidence type="ECO:0000313" key="8">
    <source>
        <dbReference type="EMBL" id="SMC22114.1"/>
    </source>
</evidence>
<feature type="domain" description="ABC-2 type transporter transmembrane" evidence="7">
    <location>
        <begin position="20"/>
        <end position="341"/>
    </location>
</feature>
<dbReference type="OrthoDB" id="1952952at2"/>
<dbReference type="AlphaFoldDB" id="A0A1W1XEA6"/>
<feature type="transmembrane region" description="Helical" evidence="6">
    <location>
        <begin position="269"/>
        <end position="289"/>
    </location>
</feature>
<organism evidence="8 9">
    <name type="scientific">Clostridium acidisoli DSM 12555</name>
    <dbReference type="NCBI Taxonomy" id="1121291"/>
    <lineage>
        <taxon>Bacteria</taxon>
        <taxon>Bacillati</taxon>
        <taxon>Bacillota</taxon>
        <taxon>Clostridia</taxon>
        <taxon>Eubacteriales</taxon>
        <taxon>Clostridiaceae</taxon>
        <taxon>Clostridium</taxon>
    </lineage>
</organism>
<dbReference type="InterPro" id="IPR013525">
    <property type="entry name" value="ABC2_TM"/>
</dbReference>
<name>A0A1W1XEA6_9CLOT</name>
<feature type="transmembrane region" description="Helical" evidence="6">
    <location>
        <begin position="162"/>
        <end position="182"/>
    </location>
</feature>
<keyword evidence="3 6" id="KW-0812">Transmembrane</keyword>
<accession>A0A1W1XEA6</accession>
<dbReference type="PANTHER" id="PTHR30294">
    <property type="entry name" value="MEMBRANE COMPONENT OF ABC TRANSPORTER YHHJ-RELATED"/>
    <property type="match status" value="1"/>
</dbReference>
<comment type="subcellular location">
    <subcellularLocation>
        <location evidence="1">Cell membrane</location>
        <topology evidence="1">Multi-pass membrane protein</topology>
    </subcellularLocation>
</comment>
<feature type="transmembrane region" description="Helical" evidence="6">
    <location>
        <begin position="326"/>
        <end position="346"/>
    </location>
</feature>
<evidence type="ECO:0000256" key="6">
    <source>
        <dbReference type="SAM" id="Phobius"/>
    </source>
</evidence>
<dbReference type="Pfam" id="PF12698">
    <property type="entry name" value="ABC2_membrane_3"/>
    <property type="match status" value="1"/>
</dbReference>
<sequence length="352" mass="40081">MRIIFIVFVSNFKRALSDKKKFIINLFVPIIVIVLAMFVNYISSPSINIGIVKNVNFKEGNRIISLLKNTKGINIKITDDKLIKTETILGKYDEVITLNKSFKKNEVKQIDKYFSFYNVKDKKTNDAMKKLVKIYLLSNKPINMEGTVSELQGLTLSKEERIISFLATVLLITTVVNAAVIIRDREENTFYRFMYSPNKKFKYILGNILFNYVFSYIQLCIAIIVTRILGMKLETSLLTLLIYGLLLTLLMTTFGTFIACIFNKELYANLFAAAISLILSLIGGTFIVYDKMPKGLQMLSTITPNRWIIKSVQYLEHGTANTVNPMIVLIIFSVIFSIAAAFMNGVRKAELK</sequence>
<gene>
    <name evidence="8" type="ORF">SAMN02745134_01545</name>
</gene>
<dbReference type="GO" id="GO:0005886">
    <property type="term" value="C:plasma membrane"/>
    <property type="evidence" value="ECO:0007669"/>
    <property type="project" value="UniProtKB-SubCell"/>
</dbReference>
<dbReference type="STRING" id="1121291.SAMN02745134_01545"/>
<proteinExistence type="predicted"/>
<reference evidence="8 9" key="1">
    <citation type="submission" date="2017-04" db="EMBL/GenBank/DDBJ databases">
        <authorList>
            <person name="Afonso C.L."/>
            <person name="Miller P.J."/>
            <person name="Scott M.A."/>
            <person name="Spackman E."/>
            <person name="Goraichik I."/>
            <person name="Dimitrov K.M."/>
            <person name="Suarez D.L."/>
            <person name="Swayne D.E."/>
        </authorList>
    </citation>
    <scope>NUCLEOTIDE SEQUENCE [LARGE SCALE GENOMIC DNA]</scope>
    <source>
        <strain evidence="8 9">DSM 12555</strain>
    </source>
</reference>
<evidence type="ECO:0000256" key="5">
    <source>
        <dbReference type="ARBA" id="ARBA00023136"/>
    </source>
</evidence>
<dbReference type="PANTHER" id="PTHR30294:SF29">
    <property type="entry name" value="MULTIDRUG ABC TRANSPORTER PERMEASE YBHS-RELATED"/>
    <property type="match status" value="1"/>
</dbReference>
<evidence type="ECO:0000259" key="7">
    <source>
        <dbReference type="Pfam" id="PF12698"/>
    </source>
</evidence>
<dbReference type="GO" id="GO:0140359">
    <property type="term" value="F:ABC-type transporter activity"/>
    <property type="evidence" value="ECO:0007669"/>
    <property type="project" value="InterPro"/>
</dbReference>
<dbReference type="RefSeq" id="WP_084115019.1">
    <property type="nucleotide sequence ID" value="NZ_FWXH01000003.1"/>
</dbReference>
<keyword evidence="5 6" id="KW-0472">Membrane</keyword>
<evidence type="ECO:0000256" key="3">
    <source>
        <dbReference type="ARBA" id="ARBA00022692"/>
    </source>
</evidence>
<feature type="transmembrane region" description="Helical" evidence="6">
    <location>
        <begin position="241"/>
        <end position="262"/>
    </location>
</feature>
<evidence type="ECO:0000256" key="4">
    <source>
        <dbReference type="ARBA" id="ARBA00022989"/>
    </source>
</evidence>
<keyword evidence="2" id="KW-1003">Cell membrane</keyword>